<gene>
    <name evidence="8" type="ORF">Z955_11685</name>
</gene>
<dbReference type="InterPro" id="IPR036291">
    <property type="entry name" value="NAD(P)-bd_dom_sf"/>
</dbReference>
<dbReference type="EC" id="1.3.1.76" evidence="2"/>
<dbReference type="Pfam" id="PF13241">
    <property type="entry name" value="NAD_binding_7"/>
    <property type="match status" value="1"/>
</dbReference>
<dbReference type="Gene3D" id="3.40.50.720">
    <property type="entry name" value="NAD(P)-binding Rossmann-like Domain"/>
    <property type="match status" value="1"/>
</dbReference>
<organism evidence="8 9">
    <name type="scientific">Clostridium botulinum C/D str. DC5</name>
    <dbReference type="NCBI Taxonomy" id="1443128"/>
    <lineage>
        <taxon>Bacteria</taxon>
        <taxon>Bacillati</taxon>
        <taxon>Bacillota</taxon>
        <taxon>Clostridia</taxon>
        <taxon>Eubacteriales</taxon>
        <taxon>Clostridiaceae</taxon>
        <taxon>Clostridium</taxon>
    </lineage>
</organism>
<dbReference type="GO" id="GO:0019354">
    <property type="term" value="P:siroheme biosynthetic process"/>
    <property type="evidence" value="ECO:0007669"/>
    <property type="project" value="UniProtKB-UniPathway"/>
</dbReference>
<evidence type="ECO:0000256" key="2">
    <source>
        <dbReference type="ARBA" id="ARBA00012400"/>
    </source>
</evidence>
<evidence type="ECO:0000259" key="7">
    <source>
        <dbReference type="Pfam" id="PF14824"/>
    </source>
</evidence>
<dbReference type="AlphaFoldDB" id="A0A0A0I910"/>
<evidence type="ECO:0000256" key="1">
    <source>
        <dbReference type="ARBA" id="ARBA00005010"/>
    </source>
</evidence>
<dbReference type="Proteomes" id="UP000030014">
    <property type="component" value="Unassembled WGS sequence"/>
</dbReference>
<evidence type="ECO:0000256" key="6">
    <source>
        <dbReference type="ARBA" id="ARBA00047561"/>
    </source>
</evidence>
<comment type="pathway">
    <text evidence="1">Porphyrin-containing compound metabolism; siroheme biosynthesis; sirohydrochlorin from precorrin-2: step 1/1.</text>
</comment>
<comment type="catalytic activity">
    <reaction evidence="6">
        <text>precorrin-2 + NAD(+) = sirohydrochlorin + NADH + 2 H(+)</text>
        <dbReference type="Rhea" id="RHEA:15613"/>
        <dbReference type="ChEBI" id="CHEBI:15378"/>
        <dbReference type="ChEBI" id="CHEBI:57540"/>
        <dbReference type="ChEBI" id="CHEBI:57945"/>
        <dbReference type="ChEBI" id="CHEBI:58351"/>
        <dbReference type="ChEBI" id="CHEBI:58827"/>
        <dbReference type="EC" id="1.3.1.76"/>
    </reaction>
</comment>
<dbReference type="Gene3D" id="1.10.8.610">
    <property type="entry name" value="SirC, precorrin-2 dehydrogenase, C-terminal helical domain-like"/>
    <property type="match status" value="1"/>
</dbReference>
<dbReference type="InterPro" id="IPR028161">
    <property type="entry name" value="Met8-like"/>
</dbReference>
<dbReference type="PANTHER" id="PTHR35330">
    <property type="entry name" value="SIROHEME BIOSYNTHESIS PROTEIN MET8"/>
    <property type="match status" value="1"/>
</dbReference>
<evidence type="ECO:0000256" key="3">
    <source>
        <dbReference type="ARBA" id="ARBA00023002"/>
    </source>
</evidence>
<protein>
    <recommendedName>
        <fullName evidence="2">precorrin-2 dehydrogenase</fullName>
        <ecNumber evidence="2">1.3.1.76</ecNumber>
    </recommendedName>
</protein>
<evidence type="ECO:0000256" key="4">
    <source>
        <dbReference type="ARBA" id="ARBA00023027"/>
    </source>
</evidence>
<dbReference type="GO" id="GO:0043115">
    <property type="term" value="F:precorrin-2 dehydrogenase activity"/>
    <property type="evidence" value="ECO:0007669"/>
    <property type="project" value="UniProtKB-EC"/>
</dbReference>
<dbReference type="EMBL" id="JDRY01000059">
    <property type="protein sequence ID" value="KGM97969.1"/>
    <property type="molecule type" value="Genomic_DNA"/>
</dbReference>
<proteinExistence type="predicted"/>
<keyword evidence="5" id="KW-0627">Porphyrin biosynthesis</keyword>
<evidence type="ECO:0000256" key="5">
    <source>
        <dbReference type="ARBA" id="ARBA00023244"/>
    </source>
</evidence>
<keyword evidence="4" id="KW-0520">NAD</keyword>
<comment type="caution">
    <text evidence="8">The sequence shown here is derived from an EMBL/GenBank/DDBJ whole genome shotgun (WGS) entry which is preliminary data.</text>
</comment>
<dbReference type="PANTHER" id="PTHR35330:SF1">
    <property type="entry name" value="SIROHEME BIOSYNTHESIS PROTEIN MET8"/>
    <property type="match status" value="1"/>
</dbReference>
<dbReference type="SUPFAM" id="SSF51735">
    <property type="entry name" value="NAD(P)-binding Rossmann-fold domains"/>
    <property type="match status" value="1"/>
</dbReference>
<sequence>MYYPLMLDIRNRNVVVVGGGKVAFRKTKKLLEFGANVILISPQLINEFNDLKNIYLSKLNIIIDYYNDSYIKNAYLVIGATSNKSINKKISVCCKEKNILCNIVDDINSSDFIVPSSVKRGDLVISISTMGKSPMLASKVKQEIEKKYSNEYEEYIVLLGEARNIVIRKFKDDAKKEILKNLINMSLDEIKIFIKENR</sequence>
<dbReference type="UniPathway" id="UPA00262">
    <property type="reaction ID" value="UER00222"/>
</dbReference>
<dbReference type="InterPro" id="IPR042518">
    <property type="entry name" value="SirC_C"/>
</dbReference>
<dbReference type="InterPro" id="IPR006367">
    <property type="entry name" value="Sirohaem_synthase_N"/>
</dbReference>
<reference evidence="8 9" key="1">
    <citation type="submission" date="2014-01" db="EMBL/GenBank/DDBJ databases">
        <title>Plasmidome dynamics in the species complex Clostridium novyi sensu lato converts strains of independent lineages into distinctly different pathogens.</title>
        <authorList>
            <person name="Skarin H."/>
            <person name="Segerman B."/>
        </authorList>
    </citation>
    <scope>NUCLEOTIDE SEQUENCE [LARGE SCALE GENOMIC DNA]</scope>
    <source>
        <strain evidence="8 9">DC5</strain>
    </source>
</reference>
<accession>A0A0A0I910</accession>
<dbReference type="Pfam" id="PF14824">
    <property type="entry name" value="Sirohm_synth_M"/>
    <property type="match status" value="1"/>
</dbReference>
<dbReference type="SUPFAM" id="SSF75615">
    <property type="entry name" value="Siroheme synthase middle domains-like"/>
    <property type="match status" value="1"/>
</dbReference>
<keyword evidence="3" id="KW-0560">Oxidoreductase</keyword>
<dbReference type="InterPro" id="IPR028281">
    <property type="entry name" value="Sirohaem_synthase_central"/>
</dbReference>
<dbReference type="NCBIfam" id="TIGR01470">
    <property type="entry name" value="cysG_Nterm"/>
    <property type="match status" value="1"/>
</dbReference>
<name>A0A0A0I910_CLOBO</name>
<dbReference type="GO" id="GO:0004325">
    <property type="term" value="F:ferrochelatase activity"/>
    <property type="evidence" value="ECO:0007669"/>
    <property type="project" value="InterPro"/>
</dbReference>
<feature type="domain" description="Siroheme synthase central" evidence="7">
    <location>
        <begin position="120"/>
        <end position="146"/>
    </location>
</feature>
<evidence type="ECO:0000313" key="8">
    <source>
        <dbReference type="EMBL" id="KGM97969.1"/>
    </source>
</evidence>
<evidence type="ECO:0000313" key="9">
    <source>
        <dbReference type="Proteomes" id="UP000030014"/>
    </source>
</evidence>